<keyword evidence="5" id="KW-0029">Amino-acid transport</keyword>
<comment type="caution">
    <text evidence="10">The sequence shown here is derived from an EMBL/GenBank/DDBJ whole genome shotgun (WGS) entry which is preliminary data.</text>
</comment>
<evidence type="ECO:0000256" key="5">
    <source>
        <dbReference type="ARBA" id="ARBA00022970"/>
    </source>
</evidence>
<evidence type="ECO:0000256" key="1">
    <source>
        <dbReference type="ARBA" id="ARBA00004651"/>
    </source>
</evidence>
<keyword evidence="6 9" id="KW-1133">Transmembrane helix</keyword>
<evidence type="ECO:0000313" key="11">
    <source>
        <dbReference type="Proteomes" id="UP000277007"/>
    </source>
</evidence>
<comment type="subcellular location">
    <subcellularLocation>
        <location evidence="1">Cell membrane</location>
        <topology evidence="1">Multi-pass membrane protein</topology>
    </subcellularLocation>
</comment>
<dbReference type="Pfam" id="PF02653">
    <property type="entry name" value="BPD_transp_2"/>
    <property type="match status" value="1"/>
</dbReference>
<name>A0A431VF77_9PROT</name>
<feature type="transmembrane region" description="Helical" evidence="9">
    <location>
        <begin position="61"/>
        <end position="79"/>
    </location>
</feature>
<dbReference type="GO" id="GO:0006865">
    <property type="term" value="P:amino acid transport"/>
    <property type="evidence" value="ECO:0007669"/>
    <property type="project" value="UniProtKB-KW"/>
</dbReference>
<dbReference type="InterPro" id="IPR052157">
    <property type="entry name" value="BCAA_transport_permease"/>
</dbReference>
<reference evidence="10 11" key="1">
    <citation type="submission" date="2018-12" db="EMBL/GenBank/DDBJ databases">
        <authorList>
            <person name="Yang Y."/>
        </authorList>
    </citation>
    <scope>NUCLEOTIDE SEQUENCE [LARGE SCALE GENOMIC DNA]</scope>
    <source>
        <strain evidence="10 11">L-25-5w-1</strain>
    </source>
</reference>
<keyword evidence="4 9" id="KW-0812">Transmembrane</keyword>
<dbReference type="PANTHER" id="PTHR11795">
    <property type="entry name" value="BRANCHED-CHAIN AMINO ACID TRANSPORT SYSTEM PERMEASE PROTEIN LIVH"/>
    <property type="match status" value="1"/>
</dbReference>
<organism evidence="10 11">
    <name type="scientific">Azospirillum griseum</name>
    <dbReference type="NCBI Taxonomy" id="2496639"/>
    <lineage>
        <taxon>Bacteria</taxon>
        <taxon>Pseudomonadati</taxon>
        <taxon>Pseudomonadota</taxon>
        <taxon>Alphaproteobacteria</taxon>
        <taxon>Rhodospirillales</taxon>
        <taxon>Azospirillaceae</taxon>
        <taxon>Azospirillum</taxon>
    </lineage>
</organism>
<keyword evidence="3" id="KW-1003">Cell membrane</keyword>
<dbReference type="EMBL" id="RXMA01000014">
    <property type="protein sequence ID" value="RTR18633.1"/>
    <property type="molecule type" value="Genomic_DNA"/>
</dbReference>
<feature type="transmembrane region" description="Helical" evidence="9">
    <location>
        <begin position="265"/>
        <end position="283"/>
    </location>
</feature>
<dbReference type="RefSeq" id="WP_126617009.1">
    <property type="nucleotide sequence ID" value="NZ_JBHUCY010000009.1"/>
</dbReference>
<dbReference type="InterPro" id="IPR001851">
    <property type="entry name" value="ABC_transp_permease"/>
</dbReference>
<dbReference type="PANTHER" id="PTHR11795:SF450">
    <property type="entry name" value="ABC TRANSPORTER PERMEASE PROTEIN"/>
    <property type="match status" value="1"/>
</dbReference>
<feature type="transmembrane region" description="Helical" evidence="9">
    <location>
        <begin position="130"/>
        <end position="159"/>
    </location>
</feature>
<feature type="transmembrane region" description="Helical" evidence="9">
    <location>
        <begin position="91"/>
        <end position="110"/>
    </location>
</feature>
<evidence type="ECO:0000256" key="4">
    <source>
        <dbReference type="ARBA" id="ARBA00022692"/>
    </source>
</evidence>
<sequence length="291" mass="29769">MLSELLQFILSGVTLGAMYTLSALGFSMIYNASGVINFAQGEFIMVGGMAASFLSATGVPLPMACVAGVMIAGLVGGLVERWAVAPARDAEVASVIIITIGVSMILRGLTEILLGKRPHALPHFSGEAPITVLGATILPQSLWVLVVGALIVLGLNLFFGRTRIGKGVLATAYDRLAAQLVGVDVRRVLTLSFVLSAGIGAVGGVLITPISTVAYDTGMMLGLKGFVAATLGGLGSGPGAVAGGLFLGLIEALTAGYISSAYKDAVPFVLVFIVLVLRPQGLLGTKPTDRI</sequence>
<dbReference type="GO" id="GO:0005886">
    <property type="term" value="C:plasma membrane"/>
    <property type="evidence" value="ECO:0007669"/>
    <property type="project" value="UniProtKB-SubCell"/>
</dbReference>
<comment type="similarity">
    <text evidence="8">Belongs to the binding-protein-dependent transport system permease family. LivHM subfamily.</text>
</comment>
<dbReference type="GO" id="GO:0022857">
    <property type="term" value="F:transmembrane transporter activity"/>
    <property type="evidence" value="ECO:0007669"/>
    <property type="project" value="InterPro"/>
</dbReference>
<dbReference type="Proteomes" id="UP000277007">
    <property type="component" value="Unassembled WGS sequence"/>
</dbReference>
<proteinExistence type="inferred from homology"/>
<evidence type="ECO:0000256" key="9">
    <source>
        <dbReference type="SAM" id="Phobius"/>
    </source>
</evidence>
<keyword evidence="2" id="KW-0813">Transport</keyword>
<dbReference type="CDD" id="cd06582">
    <property type="entry name" value="TM_PBP1_LivH_like"/>
    <property type="match status" value="1"/>
</dbReference>
<evidence type="ECO:0000313" key="10">
    <source>
        <dbReference type="EMBL" id="RTR18633.1"/>
    </source>
</evidence>
<protein>
    <submittedName>
        <fullName evidence="10">Branched-chain amino acid ABC transporter permease</fullName>
    </submittedName>
</protein>
<feature type="transmembrane region" description="Helical" evidence="9">
    <location>
        <begin position="226"/>
        <end position="253"/>
    </location>
</feature>
<keyword evidence="7 9" id="KW-0472">Membrane</keyword>
<evidence type="ECO:0000256" key="7">
    <source>
        <dbReference type="ARBA" id="ARBA00023136"/>
    </source>
</evidence>
<evidence type="ECO:0000256" key="2">
    <source>
        <dbReference type="ARBA" id="ARBA00022448"/>
    </source>
</evidence>
<feature type="transmembrane region" description="Helical" evidence="9">
    <location>
        <begin position="188"/>
        <end position="214"/>
    </location>
</feature>
<evidence type="ECO:0000256" key="6">
    <source>
        <dbReference type="ARBA" id="ARBA00022989"/>
    </source>
</evidence>
<accession>A0A431VF77</accession>
<keyword evidence="11" id="KW-1185">Reference proteome</keyword>
<feature type="transmembrane region" description="Helical" evidence="9">
    <location>
        <begin position="6"/>
        <end position="28"/>
    </location>
</feature>
<gene>
    <name evidence="10" type="ORF">EJ903_15460</name>
</gene>
<feature type="transmembrane region" description="Helical" evidence="9">
    <location>
        <begin position="35"/>
        <end position="55"/>
    </location>
</feature>
<dbReference type="AlphaFoldDB" id="A0A431VF77"/>
<evidence type="ECO:0000256" key="3">
    <source>
        <dbReference type="ARBA" id="ARBA00022475"/>
    </source>
</evidence>
<evidence type="ECO:0000256" key="8">
    <source>
        <dbReference type="ARBA" id="ARBA00037998"/>
    </source>
</evidence>
<dbReference type="OrthoDB" id="9778908at2"/>